<comment type="caution">
    <text evidence="1">The sequence shown here is derived from an EMBL/GenBank/DDBJ whole genome shotgun (WGS) entry which is preliminary data.</text>
</comment>
<sequence>MDERLSLALEQMDKRVQNVLTFLQGVEPGRPSDPAALQEAIHDTANVAANMRALRRLLRRAMPEAGQGLTRPDGGAGAA</sequence>
<dbReference type="Proteomes" id="UP001597371">
    <property type="component" value="Unassembled WGS sequence"/>
</dbReference>
<evidence type="ECO:0008006" key="3">
    <source>
        <dbReference type="Google" id="ProtNLM"/>
    </source>
</evidence>
<accession>A0ABW5CKK9</accession>
<protein>
    <recommendedName>
        <fullName evidence="3">Histidine kinase</fullName>
    </recommendedName>
</protein>
<gene>
    <name evidence="1" type="ORF">ACFSKQ_03310</name>
</gene>
<organism evidence="1 2">
    <name type="scientific">Aureimonas populi</name>
    <dbReference type="NCBI Taxonomy" id="1701758"/>
    <lineage>
        <taxon>Bacteria</taxon>
        <taxon>Pseudomonadati</taxon>
        <taxon>Pseudomonadota</taxon>
        <taxon>Alphaproteobacteria</taxon>
        <taxon>Hyphomicrobiales</taxon>
        <taxon>Aurantimonadaceae</taxon>
        <taxon>Aureimonas</taxon>
    </lineage>
</organism>
<reference evidence="2" key="1">
    <citation type="journal article" date="2019" name="Int. J. Syst. Evol. Microbiol.">
        <title>The Global Catalogue of Microorganisms (GCM) 10K type strain sequencing project: providing services to taxonomists for standard genome sequencing and annotation.</title>
        <authorList>
            <consortium name="The Broad Institute Genomics Platform"/>
            <consortium name="The Broad Institute Genome Sequencing Center for Infectious Disease"/>
            <person name="Wu L."/>
            <person name="Ma J."/>
        </authorList>
    </citation>
    <scope>NUCLEOTIDE SEQUENCE [LARGE SCALE GENOMIC DNA]</scope>
    <source>
        <strain evidence="2">ZS-35-S2</strain>
    </source>
</reference>
<name>A0ABW5CKK9_9HYPH</name>
<proteinExistence type="predicted"/>
<evidence type="ECO:0000313" key="2">
    <source>
        <dbReference type="Proteomes" id="UP001597371"/>
    </source>
</evidence>
<dbReference type="RefSeq" id="WP_209737921.1">
    <property type="nucleotide sequence ID" value="NZ_CP072611.1"/>
</dbReference>
<evidence type="ECO:0000313" key="1">
    <source>
        <dbReference type="EMBL" id="MFD2236492.1"/>
    </source>
</evidence>
<dbReference type="EMBL" id="JBHUIJ010000004">
    <property type="protein sequence ID" value="MFD2236492.1"/>
    <property type="molecule type" value="Genomic_DNA"/>
</dbReference>
<keyword evidence="2" id="KW-1185">Reference proteome</keyword>